<dbReference type="AlphaFoldDB" id="A0A843V3G9"/>
<name>A0A843V3G9_COLES</name>
<gene>
    <name evidence="1" type="ORF">Taro_020909</name>
</gene>
<sequence>MEPLFESSSACAPRVAHGAGQDDVMNGKVTASCVAIRSRWGTGSRSQPSCIFKQLLGRRWACSHREDTVCSGRNAVWDSYLAFFAEELYSMAMESGAWAPVALEERVVCAWCSRE</sequence>
<evidence type="ECO:0000313" key="1">
    <source>
        <dbReference type="EMBL" id="MQL88350.1"/>
    </source>
</evidence>
<organism evidence="1 2">
    <name type="scientific">Colocasia esculenta</name>
    <name type="common">Wild taro</name>
    <name type="synonym">Arum esculentum</name>
    <dbReference type="NCBI Taxonomy" id="4460"/>
    <lineage>
        <taxon>Eukaryota</taxon>
        <taxon>Viridiplantae</taxon>
        <taxon>Streptophyta</taxon>
        <taxon>Embryophyta</taxon>
        <taxon>Tracheophyta</taxon>
        <taxon>Spermatophyta</taxon>
        <taxon>Magnoliopsida</taxon>
        <taxon>Liliopsida</taxon>
        <taxon>Araceae</taxon>
        <taxon>Aroideae</taxon>
        <taxon>Colocasieae</taxon>
        <taxon>Colocasia</taxon>
    </lineage>
</organism>
<comment type="caution">
    <text evidence="1">The sequence shown here is derived from an EMBL/GenBank/DDBJ whole genome shotgun (WGS) entry which is preliminary data.</text>
</comment>
<protein>
    <submittedName>
        <fullName evidence="1">Uncharacterized protein</fullName>
    </submittedName>
</protein>
<proteinExistence type="predicted"/>
<dbReference type="EMBL" id="NMUH01001049">
    <property type="protein sequence ID" value="MQL88350.1"/>
    <property type="molecule type" value="Genomic_DNA"/>
</dbReference>
<reference evidence="1" key="1">
    <citation type="submission" date="2017-07" db="EMBL/GenBank/DDBJ databases">
        <title>Taro Niue Genome Assembly and Annotation.</title>
        <authorList>
            <person name="Atibalentja N."/>
            <person name="Keating K."/>
            <person name="Fields C.J."/>
        </authorList>
    </citation>
    <scope>NUCLEOTIDE SEQUENCE</scope>
    <source>
        <strain evidence="1">Niue_2</strain>
        <tissue evidence="1">Leaf</tissue>
    </source>
</reference>
<evidence type="ECO:0000313" key="2">
    <source>
        <dbReference type="Proteomes" id="UP000652761"/>
    </source>
</evidence>
<accession>A0A843V3G9</accession>
<dbReference type="Proteomes" id="UP000652761">
    <property type="component" value="Unassembled WGS sequence"/>
</dbReference>
<keyword evidence="2" id="KW-1185">Reference proteome</keyword>